<comment type="caution">
    <text evidence="1">The sequence shown here is derived from an EMBL/GenBank/DDBJ whole genome shotgun (WGS) entry which is preliminary data.</text>
</comment>
<organism evidence="1 2">
    <name type="scientific">Candidatus Saganbacteria bacterium</name>
    <dbReference type="NCBI Taxonomy" id="2575572"/>
    <lineage>
        <taxon>Bacteria</taxon>
        <taxon>Bacillati</taxon>
        <taxon>Saganbacteria</taxon>
    </lineage>
</organism>
<protein>
    <submittedName>
        <fullName evidence="1">Transposase family protein</fullName>
    </submittedName>
</protein>
<accession>A0A833KZQ7</accession>
<reference evidence="1 2" key="1">
    <citation type="submission" date="2019-12" db="EMBL/GenBank/DDBJ databases">
        <authorList>
            <person name="Wolfe R."/>
            <person name="Danczak R."/>
            <person name="Wilkins M."/>
        </authorList>
    </citation>
    <scope>NUCLEOTIDE SEQUENCE [LARGE SCALE GENOMIC DNA]</scope>
    <source>
        <strain evidence="1">X2_MaxBin.013</strain>
    </source>
</reference>
<dbReference type="EMBL" id="WPAF01000037">
    <property type="protein sequence ID" value="KAF0132990.1"/>
    <property type="molecule type" value="Genomic_DNA"/>
</dbReference>
<dbReference type="Proteomes" id="UP000488506">
    <property type="component" value="Unassembled WGS sequence"/>
</dbReference>
<name>A0A833KZQ7_UNCSA</name>
<gene>
    <name evidence="1" type="ORF">FD145_1465</name>
</gene>
<proteinExistence type="predicted"/>
<dbReference type="SUPFAM" id="SSF46689">
    <property type="entry name" value="Homeodomain-like"/>
    <property type="match status" value="1"/>
</dbReference>
<sequence length="93" mass="10645">MIKKKFGADFKARVAIEAMKETKTVPEISSQFKVHPTRIASWKKKLLTGAKDIFLNERGNHDLSHAQEIDELYKKIGQLKVENDFLKKTAYPG</sequence>
<evidence type="ECO:0000313" key="2">
    <source>
        <dbReference type="Proteomes" id="UP000488506"/>
    </source>
</evidence>
<evidence type="ECO:0000313" key="1">
    <source>
        <dbReference type="EMBL" id="KAF0132990.1"/>
    </source>
</evidence>
<dbReference type="InterPro" id="IPR009057">
    <property type="entry name" value="Homeodomain-like_sf"/>
</dbReference>
<dbReference type="AlphaFoldDB" id="A0A833KZQ7"/>